<protein>
    <submittedName>
        <fullName evidence="1">Uncharacterized protein</fullName>
    </submittedName>
</protein>
<dbReference type="Gene3D" id="1.25.10.10">
    <property type="entry name" value="Leucine-rich Repeat Variant"/>
    <property type="match status" value="1"/>
</dbReference>
<sequence>MSTLKKDDNFMAQFAKGDSTKIDEVAAIDYFVKHFKENEEPPEFFNHGLIDGSLDLFVKCIGSATNHLPDALTLNCLMCVCVQSLATAIIARNWFEQRMCWRTGRLLISVIISAIRRFGINGDLYEKSLEALTYLTNDTNYDEFEAKFYEMLKDTGIISIAMDAIATRSPGLVSEGLGILVNSVYEARDMKEQLMAMDGCKKMMYDCLDSSWGTIRVRAAMVLVNLMGASTRNGIDWFSKEVEVIALLIGLMTHHDSNLKLEVSRVFLNVFCGINRNFNSDSSSSLELFVENGVRIIVESATKSGADIRLVNIIREVLPTKLLADQEFCSEAQEYLNDIDVPPPNEGIISTLISYAYAMLGIASSTDDVPDPIDGATTVPKNPSPGWMPRPLVTAAGLIAFLTLLTVLMFGWSIWAGVATLVVVATIFTMIITIYNLFVAHVQFHGSCNLSIRLCYALLPCYAGIIGLAIAANMPHCVGFATALTALMILSKKGQIHVMFGAIEIELWQFSYPFSIPPILAFQCIMLVWAIKICDELNANLGITNSCMLSAVFVIFAAFSVAANQQGITLAAADIAYISLVSLAFSLAGYFAFTAYAFGEVKKEREAEAAVQETMARNRAAEAV</sequence>
<accession>A0A2A6C8W8</accession>
<evidence type="ECO:0000313" key="1">
    <source>
        <dbReference type="EnsemblMetazoa" id="PPA18023.1"/>
    </source>
</evidence>
<dbReference type="AlphaFoldDB" id="A0A2A6C8W8"/>
<dbReference type="EnsemblMetazoa" id="PPA18023.1">
    <property type="protein sequence ID" value="PPA18023.1"/>
    <property type="gene ID" value="WBGene00107577"/>
</dbReference>
<organism evidence="1 2">
    <name type="scientific">Pristionchus pacificus</name>
    <name type="common">Parasitic nematode worm</name>
    <dbReference type="NCBI Taxonomy" id="54126"/>
    <lineage>
        <taxon>Eukaryota</taxon>
        <taxon>Metazoa</taxon>
        <taxon>Ecdysozoa</taxon>
        <taxon>Nematoda</taxon>
        <taxon>Chromadorea</taxon>
        <taxon>Rhabditida</taxon>
        <taxon>Rhabditina</taxon>
        <taxon>Diplogasteromorpha</taxon>
        <taxon>Diplogasteroidea</taxon>
        <taxon>Neodiplogasteridae</taxon>
        <taxon>Pristionchus</taxon>
    </lineage>
</organism>
<dbReference type="InterPro" id="IPR016024">
    <property type="entry name" value="ARM-type_fold"/>
</dbReference>
<proteinExistence type="predicted"/>
<gene>
    <name evidence="1" type="primary">WBGene00107577</name>
</gene>
<dbReference type="SUPFAM" id="SSF48371">
    <property type="entry name" value="ARM repeat"/>
    <property type="match status" value="1"/>
</dbReference>
<dbReference type="InterPro" id="IPR011989">
    <property type="entry name" value="ARM-like"/>
</dbReference>
<evidence type="ECO:0000313" key="2">
    <source>
        <dbReference type="Proteomes" id="UP000005239"/>
    </source>
</evidence>
<name>A0A2A6C8W8_PRIPA</name>
<reference evidence="1" key="2">
    <citation type="submission" date="2022-06" db="UniProtKB">
        <authorList>
            <consortium name="EnsemblMetazoa"/>
        </authorList>
    </citation>
    <scope>IDENTIFICATION</scope>
    <source>
        <strain evidence="1">PS312</strain>
    </source>
</reference>
<reference evidence="2" key="1">
    <citation type="journal article" date="2008" name="Nat. Genet.">
        <title>The Pristionchus pacificus genome provides a unique perspective on nematode lifestyle and parasitism.</title>
        <authorList>
            <person name="Dieterich C."/>
            <person name="Clifton S.W."/>
            <person name="Schuster L.N."/>
            <person name="Chinwalla A."/>
            <person name="Delehaunty K."/>
            <person name="Dinkelacker I."/>
            <person name="Fulton L."/>
            <person name="Fulton R."/>
            <person name="Godfrey J."/>
            <person name="Minx P."/>
            <person name="Mitreva M."/>
            <person name="Roeseler W."/>
            <person name="Tian H."/>
            <person name="Witte H."/>
            <person name="Yang S.P."/>
            <person name="Wilson R.K."/>
            <person name="Sommer R.J."/>
        </authorList>
    </citation>
    <scope>NUCLEOTIDE SEQUENCE [LARGE SCALE GENOMIC DNA]</scope>
    <source>
        <strain evidence="2">PS312</strain>
    </source>
</reference>
<accession>A0A8R1YDH9</accession>
<keyword evidence="2" id="KW-1185">Reference proteome</keyword>
<dbReference type="Proteomes" id="UP000005239">
    <property type="component" value="Unassembled WGS sequence"/>
</dbReference>